<dbReference type="InterPro" id="IPR005913">
    <property type="entry name" value="dTDP_dehydrorham_reduct"/>
</dbReference>
<dbReference type="UniPathway" id="UPA00124"/>
<sequence length="329" mass="33629">MITAGGAVGRGGATLRTVIDGGWGPVRWMVTGAGGALGSDLVARLAAEDVPPSDTVRVHDRAGLDVTDAGAVREAVHAWAAAPGEGPAVLLNAAAYTAVDRAETDPEAAAAAWAVNAEAPGLLAAACAEVGATMVHVSTDYVLGPLPGGETRPLEPEDPTAPAGVYARSKLAGEQAVRAALPGAHHVVRTAWVYGSVGANFVRTMARLARERETVDVVDDQHGSPTWSADLADGLVALARSSAPPGTRHAAGGGATTWCGLARAVFAELGADPGRVRPCDTASFPRPAPRPAWSVLSDASWRAAGLRPLPPWREALHAAVTRHPELLQG</sequence>
<dbReference type="EMBL" id="QEKW01000001">
    <property type="protein sequence ID" value="PVZ14920.1"/>
    <property type="molecule type" value="Genomic_DNA"/>
</dbReference>
<dbReference type="GO" id="GO:0019305">
    <property type="term" value="P:dTDP-rhamnose biosynthetic process"/>
    <property type="evidence" value="ECO:0007669"/>
    <property type="project" value="UniProtKB-UniPathway"/>
</dbReference>
<comment type="function">
    <text evidence="2">Catalyzes the reduction of dTDP-6-deoxy-L-lyxo-4-hexulose to yield dTDP-L-rhamnose.</text>
</comment>
<evidence type="ECO:0000259" key="3">
    <source>
        <dbReference type="Pfam" id="PF04321"/>
    </source>
</evidence>
<gene>
    <name evidence="4" type="ORF">C8D89_101788</name>
</gene>
<evidence type="ECO:0000313" key="5">
    <source>
        <dbReference type="Proteomes" id="UP000245639"/>
    </source>
</evidence>
<dbReference type="EC" id="1.1.1.133" evidence="2"/>
<feature type="domain" description="RmlD-like substrate binding" evidence="3">
    <location>
        <begin position="28"/>
        <end position="322"/>
    </location>
</feature>
<dbReference type="GO" id="GO:0005829">
    <property type="term" value="C:cytosol"/>
    <property type="evidence" value="ECO:0007669"/>
    <property type="project" value="TreeGrafter"/>
</dbReference>
<dbReference type="Gene3D" id="3.40.50.720">
    <property type="entry name" value="NAD(P)-binding Rossmann-like Domain"/>
    <property type="match status" value="1"/>
</dbReference>
<dbReference type="PANTHER" id="PTHR10491">
    <property type="entry name" value="DTDP-4-DEHYDRORHAMNOSE REDUCTASE"/>
    <property type="match status" value="1"/>
</dbReference>
<reference evidence="4 5" key="1">
    <citation type="submission" date="2018-04" db="EMBL/GenBank/DDBJ databases">
        <title>Genomic Encyclopedia of Type Strains, Phase IV (KMG-IV): sequencing the most valuable type-strain genomes for metagenomic binning, comparative biology and taxonomic classification.</title>
        <authorList>
            <person name="Goeker M."/>
        </authorList>
    </citation>
    <scope>NUCLEOTIDE SEQUENCE [LARGE SCALE GENOMIC DNA]</scope>
    <source>
        <strain evidence="4 5">DSM 45771</strain>
    </source>
</reference>
<dbReference type="AlphaFoldDB" id="A0A2U1FS85"/>
<name>A0A2U1FS85_9PSEU</name>
<evidence type="ECO:0000313" key="4">
    <source>
        <dbReference type="EMBL" id="PVZ14920.1"/>
    </source>
</evidence>
<comment type="pathway">
    <text evidence="2">Carbohydrate biosynthesis; dTDP-L-rhamnose biosynthesis.</text>
</comment>
<keyword evidence="2" id="KW-0560">Oxidoreductase</keyword>
<proteinExistence type="inferred from homology"/>
<keyword evidence="5" id="KW-1185">Reference proteome</keyword>
<dbReference type="SUPFAM" id="SSF51735">
    <property type="entry name" value="NAD(P)-binding Rossmann-fold domains"/>
    <property type="match status" value="1"/>
</dbReference>
<evidence type="ECO:0000256" key="1">
    <source>
        <dbReference type="ARBA" id="ARBA00010944"/>
    </source>
</evidence>
<dbReference type="Gene3D" id="3.90.25.10">
    <property type="entry name" value="UDP-galactose 4-epimerase, domain 1"/>
    <property type="match status" value="1"/>
</dbReference>
<keyword evidence="2" id="KW-0521">NADP</keyword>
<accession>A0A2U1FS85</accession>
<comment type="similarity">
    <text evidence="1 2">Belongs to the dTDP-4-dehydrorhamnose reductase family.</text>
</comment>
<organism evidence="4 5">
    <name type="scientific">Actinomycetospora cinnamomea</name>
    <dbReference type="NCBI Taxonomy" id="663609"/>
    <lineage>
        <taxon>Bacteria</taxon>
        <taxon>Bacillati</taxon>
        <taxon>Actinomycetota</taxon>
        <taxon>Actinomycetes</taxon>
        <taxon>Pseudonocardiales</taxon>
        <taxon>Pseudonocardiaceae</taxon>
        <taxon>Actinomycetospora</taxon>
    </lineage>
</organism>
<dbReference type="Proteomes" id="UP000245639">
    <property type="component" value="Unassembled WGS sequence"/>
</dbReference>
<dbReference type="InterPro" id="IPR029903">
    <property type="entry name" value="RmlD-like-bd"/>
</dbReference>
<dbReference type="PANTHER" id="PTHR10491:SF4">
    <property type="entry name" value="METHIONINE ADENOSYLTRANSFERASE 2 SUBUNIT BETA"/>
    <property type="match status" value="1"/>
</dbReference>
<comment type="caution">
    <text evidence="4">The sequence shown here is derived from an EMBL/GenBank/DDBJ whole genome shotgun (WGS) entry which is preliminary data.</text>
</comment>
<dbReference type="InterPro" id="IPR036291">
    <property type="entry name" value="NAD(P)-bd_dom_sf"/>
</dbReference>
<dbReference type="NCBIfam" id="TIGR01214">
    <property type="entry name" value="rmlD"/>
    <property type="match status" value="1"/>
</dbReference>
<evidence type="ECO:0000256" key="2">
    <source>
        <dbReference type="RuleBase" id="RU364082"/>
    </source>
</evidence>
<dbReference type="CDD" id="cd05254">
    <property type="entry name" value="dTDP_HR_like_SDR_e"/>
    <property type="match status" value="1"/>
</dbReference>
<dbReference type="Pfam" id="PF04321">
    <property type="entry name" value="RmlD_sub_bind"/>
    <property type="match status" value="1"/>
</dbReference>
<protein>
    <recommendedName>
        <fullName evidence="2">dTDP-4-dehydrorhamnose reductase</fullName>
        <ecNumber evidence="2">1.1.1.133</ecNumber>
    </recommendedName>
</protein>
<dbReference type="GO" id="GO:0008831">
    <property type="term" value="F:dTDP-4-dehydrorhamnose reductase activity"/>
    <property type="evidence" value="ECO:0007669"/>
    <property type="project" value="UniProtKB-EC"/>
</dbReference>